<dbReference type="AlphaFoldDB" id="A0A1M7Z2N1"/>
<evidence type="ECO:0000313" key="1">
    <source>
        <dbReference type="EMBL" id="SHO58906.1"/>
    </source>
</evidence>
<dbReference type="Proteomes" id="UP000184600">
    <property type="component" value="Unassembled WGS sequence"/>
</dbReference>
<organism evidence="1 2">
    <name type="scientific">Vibrio quintilis</name>
    <dbReference type="NCBI Taxonomy" id="1117707"/>
    <lineage>
        <taxon>Bacteria</taxon>
        <taxon>Pseudomonadati</taxon>
        <taxon>Pseudomonadota</taxon>
        <taxon>Gammaproteobacteria</taxon>
        <taxon>Vibrionales</taxon>
        <taxon>Vibrionaceae</taxon>
        <taxon>Vibrio</taxon>
    </lineage>
</organism>
<gene>
    <name evidence="1" type="ORF">VQ7734_04681</name>
</gene>
<dbReference type="STRING" id="1117707.VQ7734_04681"/>
<dbReference type="RefSeq" id="WP_073586347.1">
    <property type="nucleotide sequence ID" value="NZ_AP024897.1"/>
</dbReference>
<dbReference type="OrthoDB" id="9970297at2"/>
<name>A0A1M7Z2N1_9VIBR</name>
<dbReference type="EMBL" id="FRFG01000084">
    <property type="protein sequence ID" value="SHO58906.1"/>
    <property type="molecule type" value="Genomic_DNA"/>
</dbReference>
<keyword evidence="2" id="KW-1185">Reference proteome</keyword>
<evidence type="ECO:0000313" key="2">
    <source>
        <dbReference type="Proteomes" id="UP000184600"/>
    </source>
</evidence>
<sequence>MSNSIVLTSKYEVNDTVKFKASLAESLGSDTDLQKRIKVILDQVAKEAKASMPKDSKVSIRSVIKTQSGDGKDPIELEVKGEESTLTVSGTINQTLDVVVTDAFSLDSDVDTSVSYTKEYSLTDHQSASRIVNILSALKAFDEGKKFDNALISADLKSDAQESENTAG</sequence>
<protein>
    <submittedName>
        <fullName evidence="1">Uncharacterized protein</fullName>
    </submittedName>
</protein>
<reference evidence="2" key="1">
    <citation type="submission" date="2016-12" db="EMBL/GenBank/DDBJ databases">
        <authorList>
            <person name="Rodrigo-Torres L."/>
            <person name="Arahal R.D."/>
            <person name="Lucena T."/>
        </authorList>
    </citation>
    <scope>NUCLEOTIDE SEQUENCE [LARGE SCALE GENOMIC DNA]</scope>
</reference>
<accession>A0A1M7Z2N1</accession>
<proteinExistence type="predicted"/>